<evidence type="ECO:0000256" key="4">
    <source>
        <dbReference type="ARBA" id="ARBA00022692"/>
    </source>
</evidence>
<comment type="subcellular location">
    <subcellularLocation>
        <location evidence="1">Membrane</location>
        <topology evidence="1">Multi-pass membrane protein</topology>
    </subcellularLocation>
</comment>
<evidence type="ECO:0000313" key="10">
    <source>
        <dbReference type="EMBL" id="GGE59987.1"/>
    </source>
</evidence>
<feature type="transmembrane region" description="Helical" evidence="7">
    <location>
        <begin position="46"/>
        <end position="63"/>
    </location>
</feature>
<accession>A0A917AL58</accession>
<keyword evidence="11" id="KW-1185">Reference proteome</keyword>
<comment type="caution">
    <text evidence="10">The sequence shown here is derived from an EMBL/GenBank/DDBJ whole genome shotgun (WGS) entry which is preliminary data.</text>
</comment>
<dbReference type="NCBIfam" id="TIGR01297">
    <property type="entry name" value="CDF"/>
    <property type="match status" value="1"/>
</dbReference>
<evidence type="ECO:0000256" key="1">
    <source>
        <dbReference type="ARBA" id="ARBA00004141"/>
    </source>
</evidence>
<evidence type="ECO:0000259" key="9">
    <source>
        <dbReference type="Pfam" id="PF16916"/>
    </source>
</evidence>
<evidence type="ECO:0000313" key="11">
    <source>
        <dbReference type="Proteomes" id="UP000605259"/>
    </source>
</evidence>
<dbReference type="EMBL" id="BMFK01000001">
    <property type="protein sequence ID" value="GGE59987.1"/>
    <property type="molecule type" value="Genomic_DNA"/>
</dbReference>
<evidence type="ECO:0000256" key="3">
    <source>
        <dbReference type="ARBA" id="ARBA00022448"/>
    </source>
</evidence>
<feature type="transmembrane region" description="Helical" evidence="7">
    <location>
        <begin position="156"/>
        <end position="175"/>
    </location>
</feature>
<feature type="transmembrane region" description="Helical" evidence="7">
    <location>
        <begin position="118"/>
        <end position="135"/>
    </location>
</feature>
<dbReference type="InterPro" id="IPR036837">
    <property type="entry name" value="Cation_efflux_CTD_sf"/>
</dbReference>
<reference evidence="10" key="2">
    <citation type="submission" date="2020-09" db="EMBL/GenBank/DDBJ databases">
        <authorList>
            <person name="Sun Q."/>
            <person name="Zhou Y."/>
        </authorList>
    </citation>
    <scope>NUCLEOTIDE SEQUENCE</scope>
    <source>
        <strain evidence="10">CGMCC 1.12698</strain>
    </source>
</reference>
<dbReference type="InterPro" id="IPR027469">
    <property type="entry name" value="Cation_efflux_TMD_sf"/>
</dbReference>
<gene>
    <name evidence="10" type="ORF">GCM10007140_07970</name>
</gene>
<dbReference type="Pfam" id="PF16916">
    <property type="entry name" value="ZT_dimer"/>
    <property type="match status" value="1"/>
</dbReference>
<dbReference type="PANTHER" id="PTHR43840">
    <property type="entry name" value="MITOCHONDRIAL METAL TRANSPORTER 1-RELATED"/>
    <property type="match status" value="1"/>
</dbReference>
<feature type="transmembrane region" description="Helical" evidence="7">
    <location>
        <begin position="181"/>
        <end position="198"/>
    </location>
</feature>
<feature type="domain" description="Cation efflux protein transmembrane" evidence="8">
    <location>
        <begin position="14"/>
        <end position="205"/>
    </location>
</feature>
<evidence type="ECO:0000259" key="8">
    <source>
        <dbReference type="Pfam" id="PF01545"/>
    </source>
</evidence>
<dbReference type="FunFam" id="1.20.1510.10:FF:000006">
    <property type="entry name" value="Divalent cation efflux transporter"/>
    <property type="match status" value="1"/>
</dbReference>
<dbReference type="Gene3D" id="3.30.70.1350">
    <property type="entry name" value="Cation efflux protein, cytoplasmic domain"/>
    <property type="match status" value="1"/>
</dbReference>
<keyword evidence="6 7" id="KW-0472">Membrane</keyword>
<dbReference type="GO" id="GO:0016020">
    <property type="term" value="C:membrane"/>
    <property type="evidence" value="ECO:0007669"/>
    <property type="project" value="UniProtKB-SubCell"/>
</dbReference>
<dbReference type="PANTHER" id="PTHR43840:SF50">
    <property type="entry name" value="MANGANESE EFFLUX SYSTEM PROTEIN MNES"/>
    <property type="match status" value="1"/>
</dbReference>
<protein>
    <submittedName>
        <fullName evidence="10">Transporter</fullName>
    </submittedName>
</protein>
<dbReference type="GO" id="GO:0008324">
    <property type="term" value="F:monoatomic cation transmembrane transporter activity"/>
    <property type="evidence" value="ECO:0007669"/>
    <property type="project" value="InterPro"/>
</dbReference>
<evidence type="ECO:0000256" key="2">
    <source>
        <dbReference type="ARBA" id="ARBA00008114"/>
    </source>
</evidence>
<dbReference type="InterPro" id="IPR002524">
    <property type="entry name" value="Cation_efflux"/>
</dbReference>
<keyword evidence="3" id="KW-0813">Transport</keyword>
<feature type="transmembrane region" description="Helical" evidence="7">
    <location>
        <begin position="84"/>
        <end position="106"/>
    </location>
</feature>
<dbReference type="AlphaFoldDB" id="A0A917AL58"/>
<proteinExistence type="inferred from homology"/>
<dbReference type="Pfam" id="PF01545">
    <property type="entry name" value="Cation_efflux"/>
    <property type="match status" value="1"/>
</dbReference>
<evidence type="ECO:0000256" key="6">
    <source>
        <dbReference type="ARBA" id="ARBA00023136"/>
    </source>
</evidence>
<sequence>MDSTLHKRIDRAAYISMTAYIVLSILKITISYIANSNALRADGLNNLTDIGATVAIIIGLKISRKPRDADHPYGHSKMEQISSLVASFIMVAVGIQVLYGAISHVFDSKTVAPDPLSAWIAVGSAFVMFGVYKYVMGIAKSVHNKALEAAAKDNISDAYVSVGTAVGIIGAQFGFPWIDPLAAVIIGIIIIKTAWEIFSEATHMLTDGFHPEKIEEYKETVDAIEGVDHIVDIQGRMYGNAIHLDVTVEVAGELDVYKSHDIADAIQDELKEKHNIPCTHVHIEPLKEERQPQN</sequence>
<dbReference type="Gene3D" id="1.20.1510.10">
    <property type="entry name" value="Cation efflux protein transmembrane domain"/>
    <property type="match status" value="1"/>
</dbReference>
<keyword evidence="4 7" id="KW-0812">Transmembrane</keyword>
<dbReference type="RefSeq" id="WP_229722138.1">
    <property type="nucleotide sequence ID" value="NZ_BMFK01000001.1"/>
</dbReference>
<name>A0A917AL58_9BACI</name>
<dbReference type="SUPFAM" id="SSF161111">
    <property type="entry name" value="Cation efflux protein transmembrane domain-like"/>
    <property type="match status" value="1"/>
</dbReference>
<reference evidence="10" key="1">
    <citation type="journal article" date="2014" name="Int. J. Syst. Evol. Microbiol.">
        <title>Complete genome sequence of Corynebacterium casei LMG S-19264T (=DSM 44701T), isolated from a smear-ripened cheese.</title>
        <authorList>
            <consortium name="US DOE Joint Genome Institute (JGI-PGF)"/>
            <person name="Walter F."/>
            <person name="Albersmeier A."/>
            <person name="Kalinowski J."/>
            <person name="Ruckert C."/>
        </authorList>
    </citation>
    <scope>NUCLEOTIDE SEQUENCE</scope>
    <source>
        <strain evidence="10">CGMCC 1.12698</strain>
    </source>
</reference>
<dbReference type="InterPro" id="IPR058533">
    <property type="entry name" value="Cation_efflux_TM"/>
</dbReference>
<dbReference type="InterPro" id="IPR050291">
    <property type="entry name" value="CDF_Transporter"/>
</dbReference>
<dbReference type="Proteomes" id="UP000605259">
    <property type="component" value="Unassembled WGS sequence"/>
</dbReference>
<comment type="similarity">
    <text evidence="2">Belongs to the cation diffusion facilitator (CDF) transporter (TC 2.A.4) family.</text>
</comment>
<evidence type="ECO:0000256" key="7">
    <source>
        <dbReference type="SAM" id="Phobius"/>
    </source>
</evidence>
<keyword evidence="5 7" id="KW-1133">Transmembrane helix</keyword>
<dbReference type="InterPro" id="IPR027470">
    <property type="entry name" value="Cation_efflux_CTD"/>
</dbReference>
<organism evidence="10 11">
    <name type="scientific">Priestia taiwanensis</name>
    <dbReference type="NCBI Taxonomy" id="1347902"/>
    <lineage>
        <taxon>Bacteria</taxon>
        <taxon>Bacillati</taxon>
        <taxon>Bacillota</taxon>
        <taxon>Bacilli</taxon>
        <taxon>Bacillales</taxon>
        <taxon>Bacillaceae</taxon>
        <taxon>Priestia</taxon>
    </lineage>
</organism>
<dbReference type="SUPFAM" id="SSF160240">
    <property type="entry name" value="Cation efflux protein cytoplasmic domain-like"/>
    <property type="match status" value="1"/>
</dbReference>
<evidence type="ECO:0000256" key="5">
    <source>
        <dbReference type="ARBA" id="ARBA00022989"/>
    </source>
</evidence>
<feature type="domain" description="Cation efflux protein cytoplasmic" evidence="9">
    <location>
        <begin position="211"/>
        <end position="285"/>
    </location>
</feature>
<feature type="transmembrane region" description="Helical" evidence="7">
    <location>
        <begin position="12"/>
        <end position="34"/>
    </location>
</feature>